<keyword evidence="3" id="KW-1185">Reference proteome</keyword>
<evidence type="ECO:0000313" key="2">
    <source>
        <dbReference type="EMBL" id="AEV70846.1"/>
    </source>
</evidence>
<dbReference type="EMBL" id="CP003169">
    <property type="protein sequence ID" value="AEV70846.1"/>
    <property type="molecule type" value="Genomic_DNA"/>
</dbReference>
<dbReference type="HOGENOM" id="CLU_2106270_0_0_11"/>
<dbReference type="KEGG" id="mrh:MycrhN_0202"/>
<dbReference type="AlphaFoldDB" id="G8RHP4"/>
<feature type="region of interest" description="Disordered" evidence="1">
    <location>
        <begin position="95"/>
        <end position="115"/>
    </location>
</feature>
<gene>
    <name evidence="2" type="ordered locus">MycrhN_0202</name>
</gene>
<protein>
    <submittedName>
        <fullName evidence="2">Uncharacterized protein</fullName>
    </submittedName>
</protein>
<evidence type="ECO:0000256" key="1">
    <source>
        <dbReference type="SAM" id="MobiDB-lite"/>
    </source>
</evidence>
<dbReference type="Proteomes" id="UP000005442">
    <property type="component" value="Chromosome"/>
</dbReference>
<accession>G8RHP4</accession>
<proteinExistence type="predicted"/>
<reference evidence="2 3" key="1">
    <citation type="submission" date="2011-12" db="EMBL/GenBank/DDBJ databases">
        <title>Complete sequence of Mycobacterium rhodesiae NBB3.</title>
        <authorList>
            <consortium name="US DOE Joint Genome Institute"/>
            <person name="Lucas S."/>
            <person name="Han J."/>
            <person name="Lapidus A."/>
            <person name="Cheng J.-F."/>
            <person name="Goodwin L."/>
            <person name="Pitluck S."/>
            <person name="Peters L."/>
            <person name="Mikhailova N."/>
            <person name="Gu W."/>
            <person name="Detter J.C."/>
            <person name="Han C."/>
            <person name="Tapia R."/>
            <person name="Land M."/>
            <person name="Hauser L."/>
            <person name="Kyrpides N."/>
            <person name="Ivanova N."/>
            <person name="Pagani I."/>
            <person name="Mattes T."/>
            <person name="Holmes A."/>
            <person name="Rutledge P."/>
            <person name="Paulsen I."/>
            <person name="Coleman N."/>
            <person name="Woyke T."/>
        </authorList>
    </citation>
    <scope>NUCLEOTIDE SEQUENCE [LARGE SCALE GENOMIC DNA]</scope>
    <source>
        <strain evidence="2 3">NBB3</strain>
    </source>
</reference>
<organism evidence="2 3">
    <name type="scientific">Mycolicibacterium rhodesiae (strain NBB3)</name>
    <name type="common">Mycobacterium rhodesiae</name>
    <dbReference type="NCBI Taxonomy" id="710685"/>
    <lineage>
        <taxon>Bacteria</taxon>
        <taxon>Bacillati</taxon>
        <taxon>Actinomycetota</taxon>
        <taxon>Actinomycetes</taxon>
        <taxon>Mycobacteriales</taxon>
        <taxon>Mycobacteriaceae</taxon>
        <taxon>Mycolicibacterium</taxon>
    </lineage>
</organism>
<evidence type="ECO:0000313" key="3">
    <source>
        <dbReference type="Proteomes" id="UP000005442"/>
    </source>
</evidence>
<sequence length="115" mass="12733">MMTLIDPEAFADIAQPADAPLFVSDNLGLVINAGQQGIEIQAWLIKRANHRDWHFLFLTYVETGQVFGTSNQGATMVDKSPGKSLRKPALSLKERRATKRAKAVESTPIVRKRKG</sequence>
<name>G8RHP4_MYCRN</name>